<dbReference type="PANTHER" id="PTHR11697:SF230">
    <property type="entry name" value="ZINC FINGER, MYM DOMAIN CONTAINING 1"/>
    <property type="match status" value="1"/>
</dbReference>
<dbReference type="PANTHER" id="PTHR11697">
    <property type="entry name" value="GENERAL TRANSCRIPTION FACTOR 2-RELATED ZINC FINGER PROTEIN"/>
    <property type="match status" value="1"/>
</dbReference>
<dbReference type="RefSeq" id="XP_015963082.1">
    <property type="nucleotide sequence ID" value="XM_016107596.1"/>
</dbReference>
<evidence type="ECO:0000259" key="1">
    <source>
        <dbReference type="Pfam" id="PF14291"/>
    </source>
</evidence>
<evidence type="ECO:0000313" key="3">
    <source>
        <dbReference type="RefSeq" id="XP_015963082.1"/>
    </source>
</evidence>
<dbReference type="GeneID" id="107487016"/>
<dbReference type="SUPFAM" id="SSF53098">
    <property type="entry name" value="Ribonuclease H-like"/>
    <property type="match status" value="1"/>
</dbReference>
<evidence type="ECO:0000313" key="2">
    <source>
        <dbReference type="Proteomes" id="UP000515211"/>
    </source>
</evidence>
<gene>
    <name evidence="3" type="primary">LOC107487016</name>
</gene>
<dbReference type="Pfam" id="PF14291">
    <property type="entry name" value="DUF4371"/>
    <property type="match status" value="1"/>
</dbReference>
<dbReference type="InterPro" id="IPR055298">
    <property type="entry name" value="AtLOH3-like"/>
</dbReference>
<protein>
    <submittedName>
        <fullName evidence="3">Uncharacterized protein LOC107487016</fullName>
    </submittedName>
</protein>
<name>A0A6P4D9U1_ARADU</name>
<dbReference type="InterPro" id="IPR025398">
    <property type="entry name" value="DUF4371"/>
</dbReference>
<reference evidence="2" key="1">
    <citation type="journal article" date="2016" name="Nat. Genet.">
        <title>The genome sequences of Arachis duranensis and Arachis ipaensis, the diploid ancestors of cultivated peanut.</title>
        <authorList>
            <person name="Bertioli D.J."/>
            <person name="Cannon S.B."/>
            <person name="Froenicke L."/>
            <person name="Huang G."/>
            <person name="Farmer A.D."/>
            <person name="Cannon E.K."/>
            <person name="Liu X."/>
            <person name="Gao D."/>
            <person name="Clevenger J."/>
            <person name="Dash S."/>
            <person name="Ren L."/>
            <person name="Moretzsohn M.C."/>
            <person name="Shirasawa K."/>
            <person name="Huang W."/>
            <person name="Vidigal B."/>
            <person name="Abernathy B."/>
            <person name="Chu Y."/>
            <person name="Niederhuth C.E."/>
            <person name="Umale P."/>
            <person name="Araujo A.C."/>
            <person name="Kozik A."/>
            <person name="Kim K.D."/>
            <person name="Burow M.D."/>
            <person name="Varshney R.K."/>
            <person name="Wang X."/>
            <person name="Zhang X."/>
            <person name="Barkley N."/>
            <person name="Guimaraes P.M."/>
            <person name="Isobe S."/>
            <person name="Guo B."/>
            <person name="Liao B."/>
            <person name="Stalker H.T."/>
            <person name="Schmitz R.J."/>
            <person name="Scheffler B.E."/>
            <person name="Leal-Bertioli S.C."/>
            <person name="Xun X."/>
            <person name="Jackson S.A."/>
            <person name="Michelmore R."/>
            <person name="Ozias-Akins P."/>
        </authorList>
    </citation>
    <scope>NUCLEOTIDE SEQUENCE [LARGE SCALE GENOMIC DNA]</scope>
    <source>
        <strain evidence="2">cv. V14167</strain>
    </source>
</reference>
<dbReference type="Proteomes" id="UP000515211">
    <property type="component" value="Chromosome 5"/>
</dbReference>
<dbReference type="AlphaFoldDB" id="A0A6P4D9U1"/>
<sequence length="367" mass="41956">MVLLKRFFDLVHVTDTCATTLKKELISILSHYNLQVENIRGQGYDGASNMRGEWNGLQALFLKDSPQAYYVHCFAHRLQLALVAASREVLQIHEFFTQLNTIVTIVSASSKRHDQLQEAQAIENANLVAQNELETGKGANQISTLQRVRDTRWSSHFNSICSLVKMFTATNIVLNNIIEDGTTYAQRGEAYGVSKILLSFEFVFTLHLMKEIMGITNVLCQAQQQQSQDILNAMYIVSTSKLLLQQLRDGGWYNFLANVKDFCEKHEIEVPNMSAQYVFGRGRSRQRSVTVEHHYRINVFLATIDSQIQELNSRFNEQTIELLTLSCALDPKDNFKSFNIEEINKLAEKFYPLDFPSNELNILKSQL</sequence>
<dbReference type="OrthoDB" id="118159at2759"/>
<reference evidence="3" key="2">
    <citation type="submission" date="2025-08" db="UniProtKB">
        <authorList>
            <consortium name="RefSeq"/>
        </authorList>
    </citation>
    <scope>IDENTIFICATION</scope>
    <source>
        <tissue evidence="3">Whole plant</tissue>
    </source>
</reference>
<organism evidence="2 3">
    <name type="scientific">Arachis duranensis</name>
    <name type="common">Wild peanut</name>
    <dbReference type="NCBI Taxonomy" id="130453"/>
    <lineage>
        <taxon>Eukaryota</taxon>
        <taxon>Viridiplantae</taxon>
        <taxon>Streptophyta</taxon>
        <taxon>Embryophyta</taxon>
        <taxon>Tracheophyta</taxon>
        <taxon>Spermatophyta</taxon>
        <taxon>Magnoliopsida</taxon>
        <taxon>eudicotyledons</taxon>
        <taxon>Gunneridae</taxon>
        <taxon>Pentapetalae</taxon>
        <taxon>rosids</taxon>
        <taxon>fabids</taxon>
        <taxon>Fabales</taxon>
        <taxon>Fabaceae</taxon>
        <taxon>Papilionoideae</taxon>
        <taxon>50 kb inversion clade</taxon>
        <taxon>dalbergioids sensu lato</taxon>
        <taxon>Dalbergieae</taxon>
        <taxon>Pterocarpus clade</taxon>
        <taxon>Arachis</taxon>
    </lineage>
</organism>
<dbReference type="KEGG" id="adu:107487016"/>
<accession>A0A6P4D9U1</accession>
<proteinExistence type="predicted"/>
<dbReference type="InterPro" id="IPR012337">
    <property type="entry name" value="RNaseH-like_sf"/>
</dbReference>
<feature type="domain" description="DUF4371" evidence="1">
    <location>
        <begin position="3"/>
        <end position="56"/>
    </location>
</feature>
<keyword evidence="2" id="KW-1185">Reference proteome</keyword>